<sequence>MNFETGLFLKKIPYAKAGSGSKKLIIFPPTHHLMWDVRVDAEEQIKGYSRFVPEGYTFYILGYDPNLPKMHSSESIAADFAEIIKNNIGPATIMAVSYGGSIAFPFAATYPELVEKLILIVTAYGTSGPGTEFAEQLVKLAKEGKIFTLERKINDLYSNTIIRKLFKLKMWKDWAKKESTMNPISTFINAYEHLLATSEDRRKYLSKISAPTLIIGGTADQFASEEYYKTTANLILNSHLELFEGETHTVIVEQFFAVKKLIRQFLEVDQNTIRIIKNLSQKLAEMIKENMSISKISQKLKQLTS</sequence>
<evidence type="ECO:0000313" key="3">
    <source>
        <dbReference type="Proteomes" id="UP001208689"/>
    </source>
</evidence>
<reference evidence="2" key="1">
    <citation type="submission" date="2022-09" db="EMBL/GenBank/DDBJ databases">
        <title>Actin cytoskeleton and complex cell architecture in an #Asgard archaeon.</title>
        <authorList>
            <person name="Ponce Toledo R.I."/>
            <person name="Schleper C."/>
            <person name="Rodrigues Oliveira T."/>
            <person name="Wollweber F."/>
            <person name="Xu J."/>
            <person name="Rittmann S."/>
            <person name="Klingl A."/>
            <person name="Pilhofer M."/>
        </authorList>
    </citation>
    <scope>NUCLEOTIDE SEQUENCE</scope>
    <source>
        <strain evidence="2">B-35</strain>
    </source>
</reference>
<gene>
    <name evidence="2" type="ORF">NEF87_001273</name>
</gene>
<dbReference type="InterPro" id="IPR050228">
    <property type="entry name" value="Carboxylesterase_BioH"/>
</dbReference>
<evidence type="ECO:0000259" key="1">
    <source>
        <dbReference type="Pfam" id="PF12146"/>
    </source>
</evidence>
<name>A0ABY6HNU5_9ARCH</name>
<protein>
    <recommendedName>
        <fullName evidence="1">Serine aminopeptidase S33 domain-containing protein</fullName>
    </recommendedName>
</protein>
<feature type="domain" description="Serine aminopeptidase S33" evidence="1">
    <location>
        <begin position="80"/>
        <end position="253"/>
    </location>
</feature>
<dbReference type="EMBL" id="CP104013">
    <property type="protein sequence ID" value="UYP44988.1"/>
    <property type="molecule type" value="Genomic_DNA"/>
</dbReference>
<dbReference type="InterPro" id="IPR022742">
    <property type="entry name" value="Hydrolase_4"/>
</dbReference>
<keyword evidence="3" id="KW-1185">Reference proteome</keyword>
<dbReference type="InterPro" id="IPR000073">
    <property type="entry name" value="AB_hydrolase_1"/>
</dbReference>
<proteinExistence type="predicted"/>
<dbReference type="PRINTS" id="PR00111">
    <property type="entry name" value="ABHYDROLASE"/>
</dbReference>
<organism evidence="2 3">
    <name type="scientific">Candidatus Lokiarchaeum ossiferum</name>
    <dbReference type="NCBI Taxonomy" id="2951803"/>
    <lineage>
        <taxon>Archaea</taxon>
        <taxon>Promethearchaeati</taxon>
        <taxon>Promethearchaeota</taxon>
        <taxon>Promethearchaeia</taxon>
        <taxon>Promethearchaeales</taxon>
        <taxon>Promethearchaeaceae</taxon>
        <taxon>Candidatus Lokiarchaeum</taxon>
    </lineage>
</organism>
<evidence type="ECO:0000313" key="2">
    <source>
        <dbReference type="EMBL" id="UYP44988.1"/>
    </source>
</evidence>
<dbReference type="Proteomes" id="UP001208689">
    <property type="component" value="Chromosome"/>
</dbReference>
<accession>A0ABY6HNU5</accession>
<dbReference type="InterPro" id="IPR029058">
    <property type="entry name" value="AB_hydrolase_fold"/>
</dbReference>
<dbReference type="SUPFAM" id="SSF53474">
    <property type="entry name" value="alpha/beta-Hydrolases"/>
    <property type="match status" value="1"/>
</dbReference>
<dbReference type="PANTHER" id="PTHR43194">
    <property type="entry name" value="HYDROLASE ALPHA/BETA FOLD FAMILY"/>
    <property type="match status" value="1"/>
</dbReference>
<dbReference type="Pfam" id="PF12146">
    <property type="entry name" value="Hydrolase_4"/>
    <property type="match status" value="1"/>
</dbReference>
<dbReference type="Gene3D" id="3.40.50.1820">
    <property type="entry name" value="alpha/beta hydrolase"/>
    <property type="match status" value="1"/>
</dbReference>
<dbReference type="PANTHER" id="PTHR43194:SF2">
    <property type="entry name" value="PEROXISOMAL MEMBRANE PROTEIN LPX1"/>
    <property type="match status" value="1"/>
</dbReference>